<dbReference type="RefSeq" id="WP_085773007.1">
    <property type="nucleotide sequence ID" value="NZ_AP027149.1"/>
</dbReference>
<feature type="domain" description="Phospholipase/carboxylesterase/thioesterase" evidence="3">
    <location>
        <begin position="8"/>
        <end position="209"/>
    </location>
</feature>
<organism evidence="4 5">
    <name type="scientific">Methylocystis bryophila</name>
    <dbReference type="NCBI Taxonomy" id="655015"/>
    <lineage>
        <taxon>Bacteria</taxon>
        <taxon>Pseudomonadati</taxon>
        <taxon>Pseudomonadota</taxon>
        <taxon>Alphaproteobacteria</taxon>
        <taxon>Hyphomicrobiales</taxon>
        <taxon>Methylocystaceae</taxon>
        <taxon>Methylocystis</taxon>
    </lineage>
</organism>
<accession>A0A1W6MZ97</accession>
<dbReference type="InterPro" id="IPR050565">
    <property type="entry name" value="LYPA1-2/EST-like"/>
</dbReference>
<comment type="similarity">
    <text evidence="1">Belongs to the AB hydrolase superfamily. AB hydrolase 2 family.</text>
</comment>
<dbReference type="Proteomes" id="UP000193978">
    <property type="component" value="Chromosome"/>
</dbReference>
<sequence>MTALIDGPRVKAKSGVAKQLVVFLHGYGADGADLIEIGRQWRQILPDAEFVAPNAPERCAMSPGGRQWFPLTMRDPNERWDGVLAARPTIDAFLDAELANLGLDESALALVGFSQGTMLALHVGLRRKKAPRAILGYSGLLVTPPDGTPPGDMAGQRPPPAILLVHGEEDQLIPIDALLLSTDLLAEAGLSAQWHMSPGLGHGIDNAGLLHGGLFLAQSFGVAVEFKTRPPAPAR</sequence>
<dbReference type="STRING" id="655015.B1812_19300"/>
<proteinExistence type="inferred from homology"/>
<dbReference type="GO" id="GO:0016787">
    <property type="term" value="F:hydrolase activity"/>
    <property type="evidence" value="ECO:0007669"/>
    <property type="project" value="UniProtKB-KW"/>
</dbReference>
<evidence type="ECO:0000313" key="5">
    <source>
        <dbReference type="Proteomes" id="UP000193978"/>
    </source>
</evidence>
<dbReference type="SUPFAM" id="SSF53474">
    <property type="entry name" value="alpha/beta-Hydrolases"/>
    <property type="match status" value="1"/>
</dbReference>
<dbReference type="PANTHER" id="PTHR10655:SF17">
    <property type="entry name" value="LYSOPHOSPHOLIPASE-LIKE PROTEIN 1"/>
    <property type="match status" value="1"/>
</dbReference>
<dbReference type="KEGG" id="mbry:B1812_19300"/>
<evidence type="ECO:0000256" key="2">
    <source>
        <dbReference type="ARBA" id="ARBA00022801"/>
    </source>
</evidence>
<dbReference type="PANTHER" id="PTHR10655">
    <property type="entry name" value="LYSOPHOSPHOLIPASE-RELATED"/>
    <property type="match status" value="1"/>
</dbReference>
<evidence type="ECO:0000313" key="4">
    <source>
        <dbReference type="EMBL" id="ARN82869.1"/>
    </source>
</evidence>
<dbReference type="EMBL" id="CP019948">
    <property type="protein sequence ID" value="ARN82869.1"/>
    <property type="molecule type" value="Genomic_DNA"/>
</dbReference>
<dbReference type="InterPro" id="IPR029058">
    <property type="entry name" value="AB_hydrolase_fold"/>
</dbReference>
<keyword evidence="2" id="KW-0378">Hydrolase</keyword>
<dbReference type="InterPro" id="IPR003140">
    <property type="entry name" value="PLipase/COase/thioEstase"/>
</dbReference>
<evidence type="ECO:0000256" key="1">
    <source>
        <dbReference type="ARBA" id="ARBA00006499"/>
    </source>
</evidence>
<dbReference type="Pfam" id="PF02230">
    <property type="entry name" value="Abhydrolase_2"/>
    <property type="match status" value="1"/>
</dbReference>
<dbReference type="AlphaFoldDB" id="A0A1W6MZ97"/>
<gene>
    <name evidence="4" type="ORF">B1812_19300</name>
</gene>
<protein>
    <submittedName>
        <fullName evidence="4">Phospholipase</fullName>
    </submittedName>
</protein>
<dbReference type="Gene3D" id="3.40.50.1820">
    <property type="entry name" value="alpha/beta hydrolase"/>
    <property type="match status" value="1"/>
</dbReference>
<reference evidence="4 5" key="1">
    <citation type="submission" date="2017-02" db="EMBL/GenBank/DDBJ databases">
        <authorList>
            <person name="Peterson S.W."/>
        </authorList>
    </citation>
    <scope>NUCLEOTIDE SEQUENCE [LARGE SCALE GENOMIC DNA]</scope>
    <source>
        <strain evidence="4 5">S285</strain>
    </source>
</reference>
<keyword evidence="5" id="KW-1185">Reference proteome</keyword>
<dbReference type="OrthoDB" id="9801763at2"/>
<name>A0A1W6MZ97_9HYPH</name>
<evidence type="ECO:0000259" key="3">
    <source>
        <dbReference type="Pfam" id="PF02230"/>
    </source>
</evidence>